<dbReference type="GO" id="GO:0005783">
    <property type="term" value="C:endoplasmic reticulum"/>
    <property type="evidence" value="ECO:0007669"/>
    <property type="project" value="UniProtKB-SubCell"/>
</dbReference>
<evidence type="ECO:0000256" key="7">
    <source>
        <dbReference type="ARBA" id="ARBA00022824"/>
    </source>
</evidence>
<dbReference type="PANTHER" id="PTHR13266:SF1">
    <property type="entry name" value="PROTEASOME INHIBITOR PI31 SUBUNIT"/>
    <property type="match status" value="1"/>
</dbReference>
<dbReference type="GO" id="GO:0004866">
    <property type="term" value="F:endopeptidase inhibitor activity"/>
    <property type="evidence" value="ECO:0007669"/>
    <property type="project" value="InterPro"/>
</dbReference>
<name>A0AAD8HFX1_9APIA</name>
<dbReference type="InterPro" id="IPR045128">
    <property type="entry name" value="PI31-like"/>
</dbReference>
<evidence type="ECO:0000256" key="9">
    <source>
        <dbReference type="ARBA" id="ARBA00022990"/>
    </source>
</evidence>
<evidence type="ECO:0000256" key="3">
    <source>
        <dbReference type="ARBA" id="ARBA00006405"/>
    </source>
</evidence>
<evidence type="ECO:0000256" key="10">
    <source>
        <dbReference type="ARBA" id="ARBA00024805"/>
    </source>
</evidence>
<keyword evidence="9" id="KW-0007">Acetylation</keyword>
<sequence>MATEQSLMSVIRASRPTFRGPHDKLAYTIHAAFLAAGYSLTATGSSAFSDESLASPSTDEIGVEGWNEFEDNYAFVYSNLDKGTKKILVKCLAMNDSLLVDAVKDGDSEPLHLEINVNDYAVENGGSGANYSAQFKDLGKLVSSINSEILGKFSGSSASSSGDTKLSSAARGSTADTYQPAEPEHQPYSPSRIIVPPIYLGIGGNDAFPGPGAGMYPPRGDFGSGGGSIVGPDHPLFTGRIGGQQPGFPGALPPGVPPGARFDPYGPPGVPGFEPNRFARNPRRPGGDVHPDLEQFGGDDYI</sequence>
<evidence type="ECO:0000313" key="15">
    <source>
        <dbReference type="Proteomes" id="UP001237642"/>
    </source>
</evidence>
<feature type="compositionally biased region" description="Low complexity" evidence="11">
    <location>
        <begin position="154"/>
        <end position="170"/>
    </location>
</feature>
<proteinExistence type="inferred from homology"/>
<evidence type="ECO:0000259" key="12">
    <source>
        <dbReference type="Pfam" id="PF08577"/>
    </source>
</evidence>
<evidence type="ECO:0000259" key="13">
    <source>
        <dbReference type="Pfam" id="PF11566"/>
    </source>
</evidence>
<keyword evidence="15" id="KW-1185">Reference proteome</keyword>
<organism evidence="14 15">
    <name type="scientific">Heracleum sosnowskyi</name>
    <dbReference type="NCBI Taxonomy" id="360622"/>
    <lineage>
        <taxon>Eukaryota</taxon>
        <taxon>Viridiplantae</taxon>
        <taxon>Streptophyta</taxon>
        <taxon>Embryophyta</taxon>
        <taxon>Tracheophyta</taxon>
        <taxon>Spermatophyta</taxon>
        <taxon>Magnoliopsida</taxon>
        <taxon>eudicotyledons</taxon>
        <taxon>Gunneridae</taxon>
        <taxon>Pentapetalae</taxon>
        <taxon>asterids</taxon>
        <taxon>campanulids</taxon>
        <taxon>Apiales</taxon>
        <taxon>Apiaceae</taxon>
        <taxon>Apioideae</taxon>
        <taxon>apioid superclade</taxon>
        <taxon>Tordylieae</taxon>
        <taxon>Tordyliinae</taxon>
        <taxon>Heracleum</taxon>
    </lineage>
</organism>
<evidence type="ECO:0000256" key="11">
    <source>
        <dbReference type="SAM" id="MobiDB-lite"/>
    </source>
</evidence>
<dbReference type="Pfam" id="PF08577">
    <property type="entry name" value="PI31_Prot_C"/>
    <property type="match status" value="1"/>
</dbReference>
<evidence type="ECO:0000256" key="8">
    <source>
        <dbReference type="ARBA" id="ARBA00022942"/>
    </source>
</evidence>
<dbReference type="GO" id="GO:0000502">
    <property type="term" value="C:proteasome complex"/>
    <property type="evidence" value="ECO:0007669"/>
    <property type="project" value="UniProtKB-KW"/>
</dbReference>
<comment type="subcellular location">
    <subcellularLocation>
        <location evidence="2">Cytoplasm</location>
    </subcellularLocation>
    <subcellularLocation>
        <location evidence="1">Endoplasmic reticulum</location>
    </subcellularLocation>
</comment>
<evidence type="ECO:0000313" key="14">
    <source>
        <dbReference type="EMBL" id="KAK1365455.1"/>
    </source>
</evidence>
<keyword evidence="8" id="KW-0647">Proteasome</keyword>
<reference evidence="14" key="2">
    <citation type="submission" date="2023-05" db="EMBL/GenBank/DDBJ databases">
        <authorList>
            <person name="Schelkunov M.I."/>
        </authorList>
    </citation>
    <scope>NUCLEOTIDE SEQUENCE</scope>
    <source>
        <strain evidence="14">Hsosn_3</strain>
        <tissue evidence="14">Leaf</tissue>
    </source>
</reference>
<dbReference type="GO" id="GO:0043161">
    <property type="term" value="P:proteasome-mediated ubiquitin-dependent protein catabolic process"/>
    <property type="evidence" value="ECO:0007669"/>
    <property type="project" value="InterPro"/>
</dbReference>
<feature type="domain" description="PI31 proteasome regulator N-terminal" evidence="13">
    <location>
        <begin position="15"/>
        <end position="153"/>
    </location>
</feature>
<dbReference type="InterPro" id="IPR013886">
    <property type="entry name" value="PI31_Prot_C"/>
</dbReference>
<dbReference type="AlphaFoldDB" id="A0AAD8HFX1"/>
<feature type="domain" description="PI31 proteasome regulator C-terminal" evidence="12">
    <location>
        <begin position="205"/>
        <end position="267"/>
    </location>
</feature>
<gene>
    <name evidence="14" type="ORF">POM88_041016</name>
</gene>
<comment type="similarity">
    <text evidence="3">Belongs to the proteasome inhibitor PI31 family.</text>
</comment>
<evidence type="ECO:0000256" key="5">
    <source>
        <dbReference type="ARBA" id="ARBA00022490"/>
    </source>
</evidence>
<evidence type="ECO:0000256" key="1">
    <source>
        <dbReference type="ARBA" id="ARBA00004240"/>
    </source>
</evidence>
<dbReference type="Gene3D" id="3.40.1000.30">
    <property type="match status" value="1"/>
</dbReference>
<feature type="region of interest" description="Disordered" evidence="11">
    <location>
        <begin position="252"/>
        <end position="302"/>
    </location>
</feature>
<evidence type="ECO:0000256" key="4">
    <source>
        <dbReference type="ARBA" id="ARBA00022481"/>
    </source>
</evidence>
<keyword evidence="5" id="KW-0963">Cytoplasm</keyword>
<dbReference type="GO" id="GO:0070628">
    <property type="term" value="F:proteasome binding"/>
    <property type="evidence" value="ECO:0007669"/>
    <property type="project" value="InterPro"/>
</dbReference>
<dbReference type="InterPro" id="IPR021625">
    <property type="entry name" value="PI31_Prot_N"/>
</dbReference>
<protein>
    <submittedName>
        <fullName evidence="14">Proteasome inhibitor</fullName>
    </submittedName>
</protein>
<comment type="function">
    <text evidence="10">Plays an important role in control of proteasome function. Inhibits the hydrolysis of protein and peptide substrates by the 20S proteasome. Also inhibits the activation of the proteasome by the proteasome regulatory proteins PA700 and PA28.</text>
</comment>
<keyword evidence="6" id="KW-0597">Phosphoprotein</keyword>
<dbReference type="PANTHER" id="PTHR13266">
    <property type="entry name" value="PROTEASOME INHIBITOR"/>
    <property type="match status" value="1"/>
</dbReference>
<dbReference type="EMBL" id="JAUIZM010000009">
    <property type="protein sequence ID" value="KAK1365455.1"/>
    <property type="molecule type" value="Genomic_DNA"/>
</dbReference>
<accession>A0AAD8HFX1</accession>
<dbReference type="Proteomes" id="UP001237642">
    <property type="component" value="Unassembled WGS sequence"/>
</dbReference>
<keyword evidence="4" id="KW-0488">Methylation</keyword>
<evidence type="ECO:0000256" key="6">
    <source>
        <dbReference type="ARBA" id="ARBA00022553"/>
    </source>
</evidence>
<reference evidence="14" key="1">
    <citation type="submission" date="2023-02" db="EMBL/GenBank/DDBJ databases">
        <title>Genome of toxic invasive species Heracleum sosnowskyi carries increased number of genes despite the absence of recent whole-genome duplications.</title>
        <authorList>
            <person name="Schelkunov M."/>
            <person name="Shtratnikova V."/>
            <person name="Makarenko M."/>
            <person name="Klepikova A."/>
            <person name="Omelchenko D."/>
            <person name="Novikova G."/>
            <person name="Obukhova E."/>
            <person name="Bogdanov V."/>
            <person name="Penin A."/>
            <person name="Logacheva M."/>
        </authorList>
    </citation>
    <scope>NUCLEOTIDE SEQUENCE</scope>
    <source>
        <strain evidence="14">Hsosn_3</strain>
        <tissue evidence="14">Leaf</tissue>
    </source>
</reference>
<evidence type="ECO:0000256" key="2">
    <source>
        <dbReference type="ARBA" id="ARBA00004496"/>
    </source>
</evidence>
<dbReference type="Pfam" id="PF11566">
    <property type="entry name" value="PI31_Prot_N"/>
    <property type="match status" value="1"/>
</dbReference>
<feature type="region of interest" description="Disordered" evidence="11">
    <location>
        <begin position="154"/>
        <end position="190"/>
    </location>
</feature>
<keyword evidence="7" id="KW-0256">Endoplasmic reticulum</keyword>
<comment type="caution">
    <text evidence="14">The sequence shown here is derived from an EMBL/GenBank/DDBJ whole genome shotgun (WGS) entry which is preliminary data.</text>
</comment>